<evidence type="ECO:0000313" key="3">
    <source>
        <dbReference type="EMBL" id="VEH14851.1"/>
    </source>
</evidence>
<dbReference type="Proteomes" id="UP000274578">
    <property type="component" value="Chromosome 1"/>
</dbReference>
<organism evidence="3 4">
    <name type="scientific">Segatella oris</name>
    <dbReference type="NCBI Taxonomy" id="28135"/>
    <lineage>
        <taxon>Bacteria</taxon>
        <taxon>Pseudomonadati</taxon>
        <taxon>Bacteroidota</taxon>
        <taxon>Bacteroidia</taxon>
        <taxon>Bacteroidales</taxon>
        <taxon>Prevotellaceae</taxon>
        <taxon>Segatella</taxon>
    </lineage>
</organism>
<proteinExistence type="predicted"/>
<dbReference type="KEGG" id="poc:NCTC13071_00837"/>
<dbReference type="RefSeq" id="WP_004378281.1">
    <property type="nucleotide sequence ID" value="NZ_CAUQRS010000010.1"/>
</dbReference>
<name>A0A3S4X6A2_9BACT</name>
<dbReference type="SMART" id="SM00635">
    <property type="entry name" value="BID_2"/>
    <property type="match status" value="2"/>
</dbReference>
<feature type="signal peptide" evidence="1">
    <location>
        <begin position="1"/>
        <end position="23"/>
    </location>
</feature>
<feature type="chain" id="PRO_5018791135" evidence="1">
    <location>
        <begin position="24"/>
        <end position="186"/>
    </location>
</feature>
<keyword evidence="1" id="KW-0732">Signal</keyword>
<protein>
    <submittedName>
        <fullName evidence="3">Flp pilus assembly protein, secretin CpaC</fullName>
    </submittedName>
</protein>
<dbReference type="PROSITE" id="PS51257">
    <property type="entry name" value="PROKAR_LIPOPROTEIN"/>
    <property type="match status" value="1"/>
</dbReference>
<feature type="domain" description="BIG2" evidence="2">
    <location>
        <begin position="108"/>
        <end position="183"/>
    </location>
</feature>
<reference evidence="3 4" key="1">
    <citation type="submission" date="2018-12" db="EMBL/GenBank/DDBJ databases">
        <authorList>
            <consortium name="Pathogen Informatics"/>
        </authorList>
    </citation>
    <scope>NUCLEOTIDE SEQUENCE [LARGE SCALE GENOMIC DNA]</scope>
    <source>
        <strain evidence="3 4">NCTC13071</strain>
    </source>
</reference>
<evidence type="ECO:0000259" key="2">
    <source>
        <dbReference type="SMART" id="SM00635"/>
    </source>
</evidence>
<evidence type="ECO:0000256" key="1">
    <source>
        <dbReference type="SAM" id="SignalP"/>
    </source>
</evidence>
<sequence>MKTKTIFKSMMMAVCCLGIVTLASCKDDKDDNKGLKFSVAKVEVAQGASAKVTIGNGTQPYTAKSTNEKLATVKVDKNMMTVTGVAVGKASIVVTDKNKKTGTLSVNVFAPVSFDKQTITVPAGKEGVVAIKSGKAPFTVNVKDKNIATAMEKDGKITVKGVKAGTTTITVMDKDKASGTFTVTVK</sequence>
<dbReference type="InterPro" id="IPR003343">
    <property type="entry name" value="Big_2"/>
</dbReference>
<dbReference type="GeneID" id="85011718"/>
<gene>
    <name evidence="3" type="ORF">NCTC13071_00837</name>
</gene>
<accession>A0A3S4X6A2</accession>
<evidence type="ECO:0000313" key="4">
    <source>
        <dbReference type="Proteomes" id="UP000274578"/>
    </source>
</evidence>
<dbReference type="Gene3D" id="2.60.40.1080">
    <property type="match status" value="2"/>
</dbReference>
<feature type="domain" description="BIG2" evidence="2">
    <location>
        <begin position="31"/>
        <end position="106"/>
    </location>
</feature>
<dbReference type="AlphaFoldDB" id="A0A3S4X6A2"/>
<dbReference type="EMBL" id="LR134384">
    <property type="protein sequence ID" value="VEH14851.1"/>
    <property type="molecule type" value="Genomic_DNA"/>
</dbReference>